<protein>
    <recommendedName>
        <fullName evidence="9">Mid2 domain-containing protein</fullName>
    </recommendedName>
</protein>
<evidence type="ECO:0000256" key="1">
    <source>
        <dbReference type="ARBA" id="ARBA00004167"/>
    </source>
</evidence>
<feature type="transmembrane region" description="Helical" evidence="6">
    <location>
        <begin position="208"/>
        <end position="233"/>
    </location>
</feature>
<dbReference type="RefSeq" id="XP_040772787.1">
    <property type="nucleotide sequence ID" value="XM_040922752.1"/>
</dbReference>
<evidence type="ECO:0000256" key="6">
    <source>
        <dbReference type="SAM" id="Phobius"/>
    </source>
</evidence>
<dbReference type="AlphaFoldDB" id="A0A9P5CK92"/>
<comment type="caution">
    <text evidence="7">The sequence shown here is derived from an EMBL/GenBank/DDBJ whole genome shotgun (WGS) entry which is preliminary data.</text>
</comment>
<evidence type="ECO:0000313" key="8">
    <source>
        <dbReference type="Proteomes" id="UP000803844"/>
    </source>
</evidence>
<name>A0A9P5CK92_CRYP1</name>
<dbReference type="EMBL" id="MU032351">
    <property type="protein sequence ID" value="KAF3761808.1"/>
    <property type="molecule type" value="Genomic_DNA"/>
</dbReference>
<dbReference type="OrthoDB" id="5367645at2759"/>
<reference evidence="7" key="1">
    <citation type="journal article" date="2020" name="Phytopathology">
        <title>Genome sequence of the chestnut blight fungus Cryphonectria parasitica EP155: A fundamental resource for an archetypical invasive plant pathogen.</title>
        <authorList>
            <person name="Crouch J.A."/>
            <person name="Dawe A."/>
            <person name="Aerts A."/>
            <person name="Barry K."/>
            <person name="Churchill A.C.L."/>
            <person name="Grimwood J."/>
            <person name="Hillman B."/>
            <person name="Milgroom M.G."/>
            <person name="Pangilinan J."/>
            <person name="Smith M."/>
            <person name="Salamov A."/>
            <person name="Schmutz J."/>
            <person name="Yadav J."/>
            <person name="Grigoriev I.V."/>
            <person name="Nuss D."/>
        </authorList>
    </citation>
    <scope>NUCLEOTIDE SEQUENCE</scope>
    <source>
        <strain evidence="7">EP155</strain>
    </source>
</reference>
<sequence>MMPSSWSQWRALILAAASLSPKQKRTTTSGQYATWIYPADDTETFYYRDQIDVTYQCSSSASSYLVVNCYQGIGDVQQQQVAPGGDATVGITLQLSNGSSYSENEDLSCWFDLRNVSGYAGVANGSNSPSWNYIHTERSGGPATLALPSSSSQSVAATTSTTSTTSQTATTATPTSARDRTSAAAADATKATATTTAIPNKSSGSLSVGAGVAIGVSVGVLAVAVPLVSLVFIRRQRKRRQQLDEVRRRVGFDDGAPPREQHVQPSSAGFKFRGSEPPGYSYFSGKNDPSRGVSGGSYPLREVTSTREVYELYGSQAGEELEVPATRRAAVPPADLRP</sequence>
<evidence type="ECO:0000313" key="7">
    <source>
        <dbReference type="EMBL" id="KAF3761808.1"/>
    </source>
</evidence>
<keyword evidence="3 6" id="KW-1133">Transmembrane helix</keyword>
<evidence type="ECO:0000256" key="2">
    <source>
        <dbReference type="ARBA" id="ARBA00022692"/>
    </source>
</evidence>
<dbReference type="PANTHER" id="PTHR15549">
    <property type="entry name" value="PAIRED IMMUNOGLOBULIN-LIKE TYPE 2 RECEPTOR"/>
    <property type="match status" value="1"/>
</dbReference>
<evidence type="ECO:0000256" key="3">
    <source>
        <dbReference type="ARBA" id="ARBA00022989"/>
    </source>
</evidence>
<evidence type="ECO:0000256" key="5">
    <source>
        <dbReference type="SAM" id="MobiDB-lite"/>
    </source>
</evidence>
<keyword evidence="4 6" id="KW-0472">Membrane</keyword>
<dbReference type="GeneID" id="63839881"/>
<dbReference type="GO" id="GO:0071944">
    <property type="term" value="C:cell periphery"/>
    <property type="evidence" value="ECO:0007669"/>
    <property type="project" value="UniProtKB-ARBA"/>
</dbReference>
<organism evidence="7 8">
    <name type="scientific">Cryphonectria parasitica (strain ATCC 38755 / EP155)</name>
    <dbReference type="NCBI Taxonomy" id="660469"/>
    <lineage>
        <taxon>Eukaryota</taxon>
        <taxon>Fungi</taxon>
        <taxon>Dikarya</taxon>
        <taxon>Ascomycota</taxon>
        <taxon>Pezizomycotina</taxon>
        <taxon>Sordariomycetes</taxon>
        <taxon>Sordariomycetidae</taxon>
        <taxon>Diaporthales</taxon>
        <taxon>Cryphonectriaceae</taxon>
        <taxon>Cryphonectria-Endothia species complex</taxon>
        <taxon>Cryphonectria</taxon>
    </lineage>
</organism>
<feature type="region of interest" description="Disordered" evidence="5">
    <location>
        <begin position="251"/>
        <end position="300"/>
    </location>
</feature>
<proteinExistence type="predicted"/>
<dbReference type="Proteomes" id="UP000803844">
    <property type="component" value="Unassembled WGS sequence"/>
</dbReference>
<dbReference type="InterPro" id="IPR051694">
    <property type="entry name" value="Immunoregulatory_rcpt-like"/>
</dbReference>
<keyword evidence="2 6" id="KW-0812">Transmembrane</keyword>
<dbReference type="PANTHER" id="PTHR15549:SF6">
    <property type="entry name" value="MID2 DOMAIN-CONTAINING PROTEIN"/>
    <property type="match status" value="1"/>
</dbReference>
<evidence type="ECO:0008006" key="9">
    <source>
        <dbReference type="Google" id="ProtNLM"/>
    </source>
</evidence>
<feature type="region of interest" description="Disordered" evidence="5">
    <location>
        <begin position="144"/>
        <end position="181"/>
    </location>
</feature>
<evidence type="ECO:0000256" key="4">
    <source>
        <dbReference type="ARBA" id="ARBA00023136"/>
    </source>
</evidence>
<dbReference type="GO" id="GO:0016020">
    <property type="term" value="C:membrane"/>
    <property type="evidence" value="ECO:0007669"/>
    <property type="project" value="UniProtKB-SubCell"/>
</dbReference>
<keyword evidence="8" id="KW-1185">Reference proteome</keyword>
<feature type="compositionally biased region" description="Basic and acidic residues" evidence="5">
    <location>
        <begin position="251"/>
        <end position="262"/>
    </location>
</feature>
<comment type="subcellular location">
    <subcellularLocation>
        <location evidence="1">Membrane</location>
        <topology evidence="1">Single-pass membrane protein</topology>
    </subcellularLocation>
</comment>
<accession>A0A9P5CK92</accession>
<gene>
    <name evidence="7" type="ORF">M406DRAFT_353270</name>
</gene>